<reference evidence="1" key="1">
    <citation type="submission" date="2021-06" db="EMBL/GenBank/DDBJ databases">
        <authorList>
            <person name="Kallberg Y."/>
            <person name="Tangrot J."/>
            <person name="Rosling A."/>
        </authorList>
    </citation>
    <scope>NUCLEOTIDE SEQUENCE</scope>
    <source>
        <strain evidence="1">28 12/20/2015</strain>
    </source>
</reference>
<evidence type="ECO:0000313" key="2">
    <source>
        <dbReference type="Proteomes" id="UP000789366"/>
    </source>
</evidence>
<gene>
    <name evidence="1" type="ORF">SPELUC_LOCUS1698</name>
</gene>
<accession>A0ACA9KGU9</accession>
<dbReference type="Proteomes" id="UP000789366">
    <property type="component" value="Unassembled WGS sequence"/>
</dbReference>
<proteinExistence type="predicted"/>
<comment type="caution">
    <text evidence="1">The sequence shown here is derived from an EMBL/GenBank/DDBJ whole genome shotgun (WGS) entry which is preliminary data.</text>
</comment>
<organism evidence="1 2">
    <name type="scientific">Cetraspora pellucida</name>
    <dbReference type="NCBI Taxonomy" id="1433469"/>
    <lineage>
        <taxon>Eukaryota</taxon>
        <taxon>Fungi</taxon>
        <taxon>Fungi incertae sedis</taxon>
        <taxon>Mucoromycota</taxon>
        <taxon>Glomeromycotina</taxon>
        <taxon>Glomeromycetes</taxon>
        <taxon>Diversisporales</taxon>
        <taxon>Gigasporaceae</taxon>
        <taxon>Cetraspora</taxon>
    </lineage>
</organism>
<name>A0ACA9KGU9_9GLOM</name>
<dbReference type="EMBL" id="CAJVPW010000969">
    <property type="protein sequence ID" value="CAG8471095.1"/>
    <property type="molecule type" value="Genomic_DNA"/>
</dbReference>
<sequence>HIFNNYEAINKELGGDIFLSSVAVTALGSEFKPEIDADFCAWLRDVKQLTVDKVKRRSYPCNSVEQLRQEYLQQLQKETELLDKHKRQLSKSED</sequence>
<evidence type="ECO:0000313" key="1">
    <source>
        <dbReference type="EMBL" id="CAG8471095.1"/>
    </source>
</evidence>
<feature type="non-terminal residue" evidence="1">
    <location>
        <position position="1"/>
    </location>
</feature>
<protein>
    <submittedName>
        <fullName evidence="1">14266_t:CDS:1</fullName>
    </submittedName>
</protein>
<keyword evidence="2" id="KW-1185">Reference proteome</keyword>